<keyword evidence="4" id="KW-0472">Membrane</keyword>
<dbReference type="CDD" id="cd06850">
    <property type="entry name" value="biotinyl_domain"/>
    <property type="match status" value="1"/>
</dbReference>
<sequence>MEKKKSKKKWIIIAAIAVVLGGGGYYGYTYFTGKDAATEETPMEKPSFPTAAVELGEVKKVIFSSGTVEAKAREEVKPEISGKVQRLLVKEGQTVKKGDVLFTVDSADAQLEMQKQELSILRAKKELDELKNKKDSIHSDKAGKVKEILFKDGDTVTPDSVVAKLTNTDYLKITGKFSAYEAEQFRVGQKVKIFITASLYYVDGVVTAIDLVGKKEAGLGGVHNVEVLVKKPGAIYVGDMGEVQFTDAKGTLYASQMATPFELPDEMEVLAGTHGKIAKVNFEKDDEVKAGQLLFKMDMTSSDLELQEKELSLKESLLTMEQKKREIAKKQVEAPINGVITKVNVKEGESPGSGEPAVIIMDTTSVYFVAAVDEIDIPSIKLGQSVDVYVTAFGNKPFKGKVTELPKEGTKEDKTVRFAVKIELSDTTDMKHGMTGDCDIYVEQKENVKRLPIHAVEFLEEGKGSVMVKDPTTEEPTSKEVTVGVEGTDFVEIIDGLKEGDEVLLMNGEGM</sequence>
<dbReference type="AlphaFoldDB" id="A0A0K9YUS2"/>
<gene>
    <name evidence="7" type="ORF">ADS79_10980</name>
    <name evidence="6" type="ORF">BRE01_42420</name>
</gene>
<feature type="coiled-coil region" evidence="3">
    <location>
        <begin position="306"/>
        <end position="333"/>
    </location>
</feature>
<dbReference type="PANTHER" id="PTHR32347">
    <property type="entry name" value="EFFLUX SYSTEM COMPONENT YKNX-RELATED"/>
    <property type="match status" value="1"/>
</dbReference>
<dbReference type="OrthoDB" id="2461559at2"/>
<evidence type="ECO:0000313" key="8">
    <source>
        <dbReference type="Proteomes" id="UP000036834"/>
    </source>
</evidence>
<keyword evidence="2 3" id="KW-0175">Coiled coil</keyword>
<dbReference type="RefSeq" id="WP_049738445.1">
    <property type="nucleotide sequence ID" value="NZ_BJON01000016.1"/>
</dbReference>
<dbReference type="Gene3D" id="2.40.50.100">
    <property type="match status" value="2"/>
</dbReference>
<dbReference type="GO" id="GO:0030313">
    <property type="term" value="C:cell envelope"/>
    <property type="evidence" value="ECO:0007669"/>
    <property type="project" value="UniProtKB-SubCell"/>
</dbReference>
<dbReference type="Gene3D" id="2.40.30.170">
    <property type="match status" value="1"/>
</dbReference>
<dbReference type="PATRIC" id="fig|54915.3.peg.1149"/>
<dbReference type="InterPro" id="IPR050465">
    <property type="entry name" value="UPF0194_transport"/>
</dbReference>
<evidence type="ECO:0000256" key="3">
    <source>
        <dbReference type="SAM" id="Coils"/>
    </source>
</evidence>
<evidence type="ECO:0000256" key="1">
    <source>
        <dbReference type="ARBA" id="ARBA00004196"/>
    </source>
</evidence>
<evidence type="ECO:0000256" key="2">
    <source>
        <dbReference type="ARBA" id="ARBA00023054"/>
    </source>
</evidence>
<keyword evidence="9" id="KW-1185">Reference proteome</keyword>
<keyword evidence="4" id="KW-0812">Transmembrane</keyword>
<evidence type="ECO:0000313" key="6">
    <source>
        <dbReference type="EMBL" id="GED70540.1"/>
    </source>
</evidence>
<evidence type="ECO:0000313" key="7">
    <source>
        <dbReference type="EMBL" id="KNB72392.1"/>
    </source>
</evidence>
<organism evidence="7 8">
    <name type="scientific">Brevibacillus reuszeri</name>
    <dbReference type="NCBI Taxonomy" id="54915"/>
    <lineage>
        <taxon>Bacteria</taxon>
        <taxon>Bacillati</taxon>
        <taxon>Bacillota</taxon>
        <taxon>Bacilli</taxon>
        <taxon>Bacillales</taxon>
        <taxon>Paenibacillaceae</taxon>
        <taxon>Brevibacillus</taxon>
    </lineage>
</organism>
<dbReference type="Pfam" id="PF25917">
    <property type="entry name" value="BSH_RND"/>
    <property type="match status" value="2"/>
</dbReference>
<dbReference type="SUPFAM" id="SSF111369">
    <property type="entry name" value="HlyD-like secretion proteins"/>
    <property type="match status" value="2"/>
</dbReference>
<name>A0A0K9YUS2_9BACL</name>
<dbReference type="Gene3D" id="1.10.287.470">
    <property type="entry name" value="Helix hairpin bin"/>
    <property type="match status" value="1"/>
</dbReference>
<evidence type="ECO:0000313" key="9">
    <source>
        <dbReference type="Proteomes" id="UP000319578"/>
    </source>
</evidence>
<accession>A0A0K9YUS2</accession>
<reference evidence="7" key="2">
    <citation type="submission" date="2015-07" db="EMBL/GenBank/DDBJ databases">
        <title>MeaNS - Measles Nucleotide Surveillance Program.</title>
        <authorList>
            <person name="Tran T."/>
            <person name="Druce J."/>
        </authorList>
    </citation>
    <scope>NUCLEOTIDE SEQUENCE</scope>
    <source>
        <strain evidence="7">DSM 9887</strain>
    </source>
</reference>
<dbReference type="EMBL" id="LGIQ01000007">
    <property type="protein sequence ID" value="KNB72392.1"/>
    <property type="molecule type" value="Genomic_DNA"/>
</dbReference>
<dbReference type="STRING" id="54915.ADS79_10980"/>
<dbReference type="PRINTS" id="PR01490">
    <property type="entry name" value="RTXTOXIND"/>
</dbReference>
<protein>
    <submittedName>
        <fullName evidence="7">Membrane protein</fullName>
    </submittedName>
</protein>
<feature type="domain" description="Multidrug resistance protein MdtA-like barrel-sandwich hybrid" evidence="5">
    <location>
        <begin position="75"/>
        <end position="158"/>
    </location>
</feature>
<comment type="caution">
    <text evidence="7">The sequence shown here is derived from an EMBL/GenBank/DDBJ whole genome shotgun (WGS) entry which is preliminary data.</text>
</comment>
<dbReference type="EMBL" id="BJON01000016">
    <property type="protein sequence ID" value="GED70540.1"/>
    <property type="molecule type" value="Genomic_DNA"/>
</dbReference>
<keyword evidence="4" id="KW-1133">Transmembrane helix</keyword>
<evidence type="ECO:0000256" key="4">
    <source>
        <dbReference type="SAM" id="Phobius"/>
    </source>
</evidence>
<dbReference type="InterPro" id="IPR058625">
    <property type="entry name" value="MdtA-like_BSH"/>
</dbReference>
<dbReference type="Proteomes" id="UP000319578">
    <property type="component" value="Unassembled WGS sequence"/>
</dbReference>
<feature type="transmembrane region" description="Helical" evidence="4">
    <location>
        <begin position="12"/>
        <end position="31"/>
    </location>
</feature>
<proteinExistence type="predicted"/>
<feature type="domain" description="Multidrug resistance protein MdtA-like barrel-sandwich hybrid" evidence="5">
    <location>
        <begin position="268"/>
        <end position="362"/>
    </location>
</feature>
<dbReference type="Gene3D" id="2.40.420.20">
    <property type="match status" value="1"/>
</dbReference>
<dbReference type="Proteomes" id="UP000036834">
    <property type="component" value="Unassembled WGS sequence"/>
</dbReference>
<reference evidence="8" key="1">
    <citation type="submission" date="2015-07" db="EMBL/GenBank/DDBJ databases">
        <title>Genome sequencing project for genomic taxonomy and phylogenomics of Bacillus-like bacteria.</title>
        <authorList>
            <person name="Liu B."/>
            <person name="Wang J."/>
            <person name="Zhu Y."/>
            <person name="Liu G."/>
            <person name="Chen Q."/>
            <person name="Chen Z."/>
            <person name="Lan J."/>
            <person name="Che J."/>
            <person name="Ge C."/>
            <person name="Shi H."/>
            <person name="Pan Z."/>
            <person name="Liu X."/>
        </authorList>
    </citation>
    <scope>NUCLEOTIDE SEQUENCE [LARGE SCALE GENOMIC DNA]</scope>
    <source>
        <strain evidence="8">DSM 9887</strain>
    </source>
</reference>
<evidence type="ECO:0000259" key="5">
    <source>
        <dbReference type="Pfam" id="PF25917"/>
    </source>
</evidence>
<reference evidence="6 9" key="3">
    <citation type="submission" date="2019-06" db="EMBL/GenBank/DDBJ databases">
        <title>Whole genome shotgun sequence of Brevibacillus reuszeri NBRC 15719.</title>
        <authorList>
            <person name="Hosoyama A."/>
            <person name="Uohara A."/>
            <person name="Ohji S."/>
            <person name="Ichikawa N."/>
        </authorList>
    </citation>
    <scope>NUCLEOTIDE SEQUENCE [LARGE SCALE GENOMIC DNA]</scope>
    <source>
        <strain evidence="6 9">NBRC 15719</strain>
    </source>
</reference>
<feature type="coiled-coil region" evidence="3">
    <location>
        <begin position="104"/>
        <end position="140"/>
    </location>
</feature>
<comment type="subcellular location">
    <subcellularLocation>
        <location evidence="1">Cell envelope</location>
    </subcellularLocation>
</comment>